<feature type="signal peptide" evidence="1">
    <location>
        <begin position="1"/>
        <end position="24"/>
    </location>
</feature>
<dbReference type="InterPro" id="IPR002816">
    <property type="entry name" value="TraB/PrgY/GumN_fam"/>
</dbReference>
<accession>A0A7U6JIB7</accession>
<dbReference type="Proteomes" id="UP000031631">
    <property type="component" value="Chromosome"/>
</dbReference>
<dbReference type="EMBL" id="AP012273">
    <property type="protein sequence ID" value="BAO44633.1"/>
    <property type="molecule type" value="Genomic_DNA"/>
</dbReference>
<dbReference type="PANTHER" id="PTHR35757:SF1">
    <property type="entry name" value="THERMOSOME SUBUNIT GAMMA"/>
    <property type="match status" value="1"/>
</dbReference>
<evidence type="ECO:0000256" key="1">
    <source>
        <dbReference type="SAM" id="SignalP"/>
    </source>
</evidence>
<name>A0A7U6JIB7_9GAMM</name>
<dbReference type="PANTHER" id="PTHR35757">
    <property type="entry name" value="THERMOSOME SUBUNIT GAMMA"/>
    <property type="match status" value="1"/>
</dbReference>
<dbReference type="KEGG" id="tbn:TBH_C1716"/>
<proteinExistence type="predicted"/>
<evidence type="ECO:0000313" key="2">
    <source>
        <dbReference type="EMBL" id="BAO44633.1"/>
    </source>
</evidence>
<organism evidence="2 3">
    <name type="scientific">Thiolapillus brandeum</name>
    <dbReference type="NCBI Taxonomy" id="1076588"/>
    <lineage>
        <taxon>Bacteria</taxon>
        <taxon>Pseudomonadati</taxon>
        <taxon>Pseudomonadota</taxon>
        <taxon>Gammaproteobacteria</taxon>
        <taxon>Chromatiales</taxon>
        <taxon>Sedimenticolaceae</taxon>
        <taxon>Thiolapillus</taxon>
    </lineage>
</organism>
<feature type="chain" id="PRO_5030633320" description="TraB/GumN family protein" evidence="1">
    <location>
        <begin position="25"/>
        <end position="343"/>
    </location>
</feature>
<keyword evidence="3" id="KW-1185">Reference proteome</keyword>
<dbReference type="AlphaFoldDB" id="A0A7U6JIB7"/>
<evidence type="ECO:0008006" key="4">
    <source>
        <dbReference type="Google" id="ProtNLM"/>
    </source>
</evidence>
<dbReference type="OrthoDB" id="249177at2"/>
<evidence type="ECO:0000313" key="3">
    <source>
        <dbReference type="Proteomes" id="UP000031631"/>
    </source>
</evidence>
<sequence>MGSTGGFFLACCLMLSSVCCGASAAQATNSRGQQSSASVATQSTQSRQTCSSRLSVQTEAAAAALPSLEPGLVFHDLSPANGEGLKYARLEKSPQGKPVALQTAVVRMVPGDGSPDIDYVDLVGAVHIGEHRYYQQINGLFRRYDVVLYELVAPRGTRIPRGGGKNHSVIGNLQSGMRKVLGLGLQLEDVDYHLPNLVHADLTPDEFFESMARRNESVAGMLGRAWLAGMGRQRSPKALANQMNLYRNLLSGDSDKALKIWFANEMVEMSTMQHAIEGKNGSTLLAERNRKAVQVLRQEIARGHRRIAIFYGAAHLSGIQKLLEKDLGLVPAKIAWLNAWDLN</sequence>
<reference evidence="2 3" key="1">
    <citation type="journal article" date="2014" name="PLoS ONE">
        <title>Physiological and genomic features of a novel sulfur-oxidizing gammaproteobacterium belonging to a previously uncultivated symbiotic lineage isolated from a hydrothermal vent.</title>
        <authorList>
            <person name="Nunoura T."/>
            <person name="Takaki Y."/>
            <person name="Kazama H."/>
            <person name="Kakuta J."/>
            <person name="Shimamura S."/>
            <person name="Makita H."/>
            <person name="Hirai M."/>
            <person name="Miyazaki M."/>
            <person name="Takai K."/>
        </authorList>
    </citation>
    <scope>NUCLEOTIDE SEQUENCE [LARGE SCALE GENOMIC DNA]</scope>
    <source>
        <strain evidence="2 3">Hiromi1</strain>
    </source>
</reference>
<keyword evidence="1" id="KW-0732">Signal</keyword>
<dbReference type="Pfam" id="PF01963">
    <property type="entry name" value="TraB_PrgY_gumN"/>
    <property type="match status" value="1"/>
</dbReference>
<protein>
    <recommendedName>
        <fullName evidence="4">TraB/GumN family protein</fullName>
    </recommendedName>
</protein>
<gene>
    <name evidence="2" type="ORF">TBH_C1716</name>
</gene>